<name>A0AAU9MLN4_9ASTR</name>
<sequence>MKLKIIGRRDRDGRTYNLPTASEVVALIIGDIYDSVENRDIVVETKSGFLQRISELHPSYLPLQYPLLFPYGDDGYRVDILHRVVTSTTNSKRAKCTMREFFAFRIQDRDHSFSLILNSKRLFQQFLVDVYHD</sequence>
<keyword evidence="2" id="KW-1185">Reference proteome</keyword>
<protein>
    <recommendedName>
        <fullName evidence="3">Helitron helicase-like domain-containing protein</fullName>
    </recommendedName>
</protein>
<dbReference type="Proteomes" id="UP001157418">
    <property type="component" value="Unassembled WGS sequence"/>
</dbReference>
<accession>A0AAU9MLN4</accession>
<dbReference type="PANTHER" id="PTHR45786:SF66">
    <property type="entry name" value="HOOK MOTIF PROTEIN, PUTATIVE-RELATED"/>
    <property type="match status" value="1"/>
</dbReference>
<comment type="caution">
    <text evidence="1">The sequence shown here is derived from an EMBL/GenBank/DDBJ whole genome shotgun (WGS) entry which is preliminary data.</text>
</comment>
<proteinExistence type="predicted"/>
<reference evidence="1 2" key="1">
    <citation type="submission" date="2022-01" db="EMBL/GenBank/DDBJ databases">
        <authorList>
            <person name="Xiong W."/>
            <person name="Schranz E."/>
        </authorList>
    </citation>
    <scope>NUCLEOTIDE SEQUENCE [LARGE SCALE GENOMIC DNA]</scope>
</reference>
<evidence type="ECO:0000313" key="1">
    <source>
        <dbReference type="EMBL" id="CAH1427840.1"/>
    </source>
</evidence>
<organism evidence="1 2">
    <name type="scientific">Lactuca virosa</name>
    <dbReference type="NCBI Taxonomy" id="75947"/>
    <lineage>
        <taxon>Eukaryota</taxon>
        <taxon>Viridiplantae</taxon>
        <taxon>Streptophyta</taxon>
        <taxon>Embryophyta</taxon>
        <taxon>Tracheophyta</taxon>
        <taxon>Spermatophyta</taxon>
        <taxon>Magnoliopsida</taxon>
        <taxon>eudicotyledons</taxon>
        <taxon>Gunneridae</taxon>
        <taxon>Pentapetalae</taxon>
        <taxon>asterids</taxon>
        <taxon>campanulids</taxon>
        <taxon>Asterales</taxon>
        <taxon>Asteraceae</taxon>
        <taxon>Cichorioideae</taxon>
        <taxon>Cichorieae</taxon>
        <taxon>Lactucinae</taxon>
        <taxon>Lactuca</taxon>
    </lineage>
</organism>
<evidence type="ECO:0008006" key="3">
    <source>
        <dbReference type="Google" id="ProtNLM"/>
    </source>
</evidence>
<dbReference type="EMBL" id="CAKMRJ010002223">
    <property type="protein sequence ID" value="CAH1427840.1"/>
    <property type="molecule type" value="Genomic_DNA"/>
</dbReference>
<evidence type="ECO:0000313" key="2">
    <source>
        <dbReference type="Proteomes" id="UP001157418"/>
    </source>
</evidence>
<dbReference type="PANTHER" id="PTHR45786">
    <property type="entry name" value="DNA BINDING PROTEIN-LIKE"/>
    <property type="match status" value="1"/>
</dbReference>
<gene>
    <name evidence="1" type="ORF">LVIROSA_LOCUS14817</name>
</gene>
<dbReference type="AlphaFoldDB" id="A0AAU9MLN4"/>